<feature type="transmembrane region" description="Helical" evidence="1">
    <location>
        <begin position="37"/>
        <end position="56"/>
    </location>
</feature>
<gene>
    <name evidence="2" type="ORF">B0H16DRAFT_693744</name>
</gene>
<dbReference type="Proteomes" id="UP001215598">
    <property type="component" value="Unassembled WGS sequence"/>
</dbReference>
<accession>A0AAD7J3T3</accession>
<comment type="caution">
    <text evidence="2">The sequence shown here is derived from an EMBL/GenBank/DDBJ whole genome shotgun (WGS) entry which is preliminary data.</text>
</comment>
<keyword evidence="1" id="KW-0472">Membrane</keyword>
<organism evidence="2 3">
    <name type="scientific">Mycena metata</name>
    <dbReference type="NCBI Taxonomy" id="1033252"/>
    <lineage>
        <taxon>Eukaryota</taxon>
        <taxon>Fungi</taxon>
        <taxon>Dikarya</taxon>
        <taxon>Basidiomycota</taxon>
        <taxon>Agaricomycotina</taxon>
        <taxon>Agaricomycetes</taxon>
        <taxon>Agaricomycetidae</taxon>
        <taxon>Agaricales</taxon>
        <taxon>Marasmiineae</taxon>
        <taxon>Mycenaceae</taxon>
        <taxon>Mycena</taxon>
    </lineage>
</organism>
<dbReference type="EMBL" id="JARKIB010000047">
    <property type="protein sequence ID" value="KAJ7756168.1"/>
    <property type="molecule type" value="Genomic_DNA"/>
</dbReference>
<evidence type="ECO:0000256" key="1">
    <source>
        <dbReference type="SAM" id="Phobius"/>
    </source>
</evidence>
<proteinExistence type="predicted"/>
<keyword evidence="1" id="KW-1133">Transmembrane helix</keyword>
<keyword evidence="1" id="KW-0812">Transmembrane</keyword>
<evidence type="ECO:0000313" key="2">
    <source>
        <dbReference type="EMBL" id="KAJ7756168.1"/>
    </source>
</evidence>
<sequence>MYMATKCATILLISLCSFGPRPYFAFLCESLRFLASVISFTYLINLETVSLFSLAASRRTRTRSLW</sequence>
<dbReference type="AlphaFoldDB" id="A0AAD7J3T3"/>
<keyword evidence="3" id="KW-1185">Reference proteome</keyword>
<protein>
    <submittedName>
        <fullName evidence="2">Uncharacterized protein</fullName>
    </submittedName>
</protein>
<evidence type="ECO:0000313" key="3">
    <source>
        <dbReference type="Proteomes" id="UP001215598"/>
    </source>
</evidence>
<reference evidence="2" key="1">
    <citation type="submission" date="2023-03" db="EMBL/GenBank/DDBJ databases">
        <title>Massive genome expansion in bonnet fungi (Mycena s.s.) driven by repeated elements and novel gene families across ecological guilds.</title>
        <authorList>
            <consortium name="Lawrence Berkeley National Laboratory"/>
            <person name="Harder C.B."/>
            <person name="Miyauchi S."/>
            <person name="Viragh M."/>
            <person name="Kuo A."/>
            <person name="Thoen E."/>
            <person name="Andreopoulos B."/>
            <person name="Lu D."/>
            <person name="Skrede I."/>
            <person name="Drula E."/>
            <person name="Henrissat B."/>
            <person name="Morin E."/>
            <person name="Kohler A."/>
            <person name="Barry K."/>
            <person name="LaButti K."/>
            <person name="Morin E."/>
            <person name="Salamov A."/>
            <person name="Lipzen A."/>
            <person name="Mereny Z."/>
            <person name="Hegedus B."/>
            <person name="Baldrian P."/>
            <person name="Stursova M."/>
            <person name="Weitz H."/>
            <person name="Taylor A."/>
            <person name="Grigoriev I.V."/>
            <person name="Nagy L.G."/>
            <person name="Martin F."/>
            <person name="Kauserud H."/>
        </authorList>
    </citation>
    <scope>NUCLEOTIDE SEQUENCE</scope>
    <source>
        <strain evidence="2">CBHHK182m</strain>
    </source>
</reference>
<name>A0AAD7J3T3_9AGAR</name>